<protein>
    <submittedName>
        <fullName evidence="2">Uncharacterized membrane protein NMB1645</fullName>
    </submittedName>
</protein>
<keyword evidence="1" id="KW-0812">Transmembrane</keyword>
<keyword evidence="1" id="KW-0472">Membrane</keyword>
<dbReference type="Pfam" id="PF11067">
    <property type="entry name" value="DUF2868"/>
    <property type="match status" value="1"/>
</dbReference>
<gene>
    <name evidence="2" type="ORF">NCTC10529_01866</name>
</gene>
<keyword evidence="1" id="KW-1133">Transmembrane helix</keyword>
<sequence length="435" mass="50056">MIDYIELVRLLEQRNHRFASEPDKATQLVQAASGDVLHRLHQRAKIMDATQEIQSSLHHWQSRLAWFKTVLCVVWAILGFVATFALMQQSNLQFFLILWGVLGANTLMLLWWLWRVLRPNKTRYAWQNALLRPKSDNPIQQALWQHTLQQQQTPHGRWRMDATAHQLALCSLLGMFVATLLLLTVRQYTFDWQSTLLQAPTLAKWVYALSWLPAQLGWQTPNEQMVYATQNQANVQAASAWANLLLGSIICYGIAPRLLAWLLCWAQQKRHQTTLDLRLPYYQNIVQKWQQRITDSADDYRPDAPQKQPAPQIVFSENALHWAVLLDSPSSQHQSNWFAQTLGHDWVDYGSVAERSEFTQVQAALAQENVQLLIGIRAASLPDRGNVRRIQQLASQAQSGVVLRLLHNGNESSLHQETAQQWRDVAQENAWVCLD</sequence>
<dbReference type="EMBL" id="LS483426">
    <property type="protein sequence ID" value="SQH25658.1"/>
    <property type="molecule type" value="Genomic_DNA"/>
</dbReference>
<evidence type="ECO:0000313" key="3">
    <source>
        <dbReference type="Proteomes" id="UP000248598"/>
    </source>
</evidence>
<feature type="transmembrane region" description="Helical" evidence="1">
    <location>
        <begin position="240"/>
        <end position="263"/>
    </location>
</feature>
<feature type="transmembrane region" description="Helical" evidence="1">
    <location>
        <begin position="65"/>
        <end position="86"/>
    </location>
</feature>
<evidence type="ECO:0000256" key="1">
    <source>
        <dbReference type="SAM" id="Phobius"/>
    </source>
</evidence>
<feature type="transmembrane region" description="Helical" evidence="1">
    <location>
        <begin position="92"/>
        <end position="114"/>
    </location>
</feature>
<dbReference type="AlphaFoldDB" id="A0AAX2J849"/>
<proteinExistence type="predicted"/>
<feature type="transmembrane region" description="Helical" evidence="1">
    <location>
        <begin position="167"/>
        <end position="185"/>
    </location>
</feature>
<dbReference type="RefSeq" id="WP_003785014.1">
    <property type="nucleotide sequence ID" value="NZ_CP091518.1"/>
</dbReference>
<dbReference type="Proteomes" id="UP000248598">
    <property type="component" value="Chromosome 1"/>
</dbReference>
<dbReference type="GeneID" id="93263133"/>
<reference evidence="2 3" key="1">
    <citation type="submission" date="2018-06" db="EMBL/GenBank/DDBJ databases">
        <authorList>
            <consortium name="Pathogen Informatics"/>
            <person name="Doyle S."/>
        </authorList>
    </citation>
    <scope>NUCLEOTIDE SEQUENCE [LARGE SCALE GENOMIC DNA]</scope>
    <source>
        <strain evidence="2 3">NCTC10529</strain>
    </source>
</reference>
<accession>A0AAX2J849</accession>
<name>A0AAX2J849_KINKI</name>
<dbReference type="InterPro" id="IPR021296">
    <property type="entry name" value="DUF2868"/>
</dbReference>
<organism evidence="2 3">
    <name type="scientific">Kingella kingae</name>
    <dbReference type="NCBI Taxonomy" id="504"/>
    <lineage>
        <taxon>Bacteria</taxon>
        <taxon>Pseudomonadati</taxon>
        <taxon>Pseudomonadota</taxon>
        <taxon>Betaproteobacteria</taxon>
        <taxon>Neisseriales</taxon>
        <taxon>Neisseriaceae</taxon>
        <taxon>Kingella</taxon>
    </lineage>
</organism>
<evidence type="ECO:0000313" key="2">
    <source>
        <dbReference type="EMBL" id="SQH25658.1"/>
    </source>
</evidence>